<keyword evidence="2" id="KW-1133">Transmembrane helix</keyword>
<keyword evidence="2" id="KW-0472">Membrane</keyword>
<evidence type="ECO:0000256" key="1">
    <source>
        <dbReference type="SAM" id="MobiDB-lite"/>
    </source>
</evidence>
<dbReference type="Proteomes" id="UP000030645">
    <property type="component" value="Unassembled WGS sequence"/>
</dbReference>
<dbReference type="AlphaFoldDB" id="W9SDA8"/>
<dbReference type="EMBL" id="KE345322">
    <property type="protein sequence ID" value="EXC01116.1"/>
    <property type="molecule type" value="Genomic_DNA"/>
</dbReference>
<reference evidence="4" key="1">
    <citation type="submission" date="2013-01" db="EMBL/GenBank/DDBJ databases">
        <title>Draft Genome Sequence of a Mulberry Tree, Morus notabilis C.K. Schneid.</title>
        <authorList>
            <person name="He N."/>
            <person name="Zhao S."/>
        </authorList>
    </citation>
    <scope>NUCLEOTIDE SEQUENCE</scope>
</reference>
<sequence length="103" mass="11332">MVAFTLQTSQQVQTPQQVSQFFFVVIITLGLQLSFFQYFSPATTSIANPRDVADEAREPQPPTNLANPTSPPGISNLKRLDTQPRTHNCSSVIPGTNKARKSN</sequence>
<proteinExistence type="predicted"/>
<evidence type="ECO:0000313" key="4">
    <source>
        <dbReference type="Proteomes" id="UP000030645"/>
    </source>
</evidence>
<feature type="region of interest" description="Disordered" evidence="1">
    <location>
        <begin position="49"/>
        <end position="103"/>
    </location>
</feature>
<evidence type="ECO:0000313" key="3">
    <source>
        <dbReference type="EMBL" id="EXC01116.1"/>
    </source>
</evidence>
<accession>W9SDA8</accession>
<feature type="transmembrane region" description="Helical" evidence="2">
    <location>
        <begin position="21"/>
        <end position="39"/>
    </location>
</feature>
<keyword evidence="4" id="KW-1185">Reference proteome</keyword>
<name>W9SDA8_9ROSA</name>
<protein>
    <submittedName>
        <fullName evidence="3">Uncharacterized protein</fullName>
    </submittedName>
</protein>
<keyword evidence="2" id="KW-0812">Transmembrane</keyword>
<feature type="compositionally biased region" description="Polar residues" evidence="1">
    <location>
        <begin position="85"/>
        <end position="94"/>
    </location>
</feature>
<organism evidence="3 4">
    <name type="scientific">Morus notabilis</name>
    <dbReference type="NCBI Taxonomy" id="981085"/>
    <lineage>
        <taxon>Eukaryota</taxon>
        <taxon>Viridiplantae</taxon>
        <taxon>Streptophyta</taxon>
        <taxon>Embryophyta</taxon>
        <taxon>Tracheophyta</taxon>
        <taxon>Spermatophyta</taxon>
        <taxon>Magnoliopsida</taxon>
        <taxon>eudicotyledons</taxon>
        <taxon>Gunneridae</taxon>
        <taxon>Pentapetalae</taxon>
        <taxon>rosids</taxon>
        <taxon>fabids</taxon>
        <taxon>Rosales</taxon>
        <taxon>Moraceae</taxon>
        <taxon>Moreae</taxon>
        <taxon>Morus</taxon>
    </lineage>
</organism>
<evidence type="ECO:0000256" key="2">
    <source>
        <dbReference type="SAM" id="Phobius"/>
    </source>
</evidence>
<gene>
    <name evidence="3" type="ORF">L484_025487</name>
</gene>